<dbReference type="Proteomes" id="UP001595833">
    <property type="component" value="Unassembled WGS sequence"/>
</dbReference>
<sequence>MDKHAEPLVAGADLDDRDPTRGSCTFPPPPRAPLLPLGHCCSEGRKGLTDKYLEFRGDLRAAVQVWSVECAPDRVGGTLSGSLVQPSCADHADVNAAEVEDVVGSGAGRTARPGRPDDAQVKIN</sequence>
<protein>
    <submittedName>
        <fullName evidence="2">Uncharacterized protein</fullName>
    </submittedName>
</protein>
<evidence type="ECO:0000313" key="2">
    <source>
        <dbReference type="EMBL" id="MFC5056457.1"/>
    </source>
</evidence>
<proteinExistence type="predicted"/>
<dbReference type="RefSeq" id="WP_380647228.1">
    <property type="nucleotide sequence ID" value="NZ_JBHSJB010000021.1"/>
</dbReference>
<feature type="region of interest" description="Disordered" evidence="1">
    <location>
        <begin position="1"/>
        <end position="30"/>
    </location>
</feature>
<gene>
    <name evidence="2" type="ORF">ACFPFM_22185</name>
</gene>
<organism evidence="2 3">
    <name type="scientific">Saccharothrix xinjiangensis</name>
    <dbReference type="NCBI Taxonomy" id="204798"/>
    <lineage>
        <taxon>Bacteria</taxon>
        <taxon>Bacillati</taxon>
        <taxon>Actinomycetota</taxon>
        <taxon>Actinomycetes</taxon>
        <taxon>Pseudonocardiales</taxon>
        <taxon>Pseudonocardiaceae</taxon>
        <taxon>Saccharothrix</taxon>
    </lineage>
</organism>
<comment type="caution">
    <text evidence="2">The sequence shown here is derived from an EMBL/GenBank/DDBJ whole genome shotgun (WGS) entry which is preliminary data.</text>
</comment>
<accession>A0ABV9Y469</accession>
<evidence type="ECO:0000256" key="1">
    <source>
        <dbReference type="SAM" id="MobiDB-lite"/>
    </source>
</evidence>
<reference evidence="3" key="1">
    <citation type="journal article" date="2019" name="Int. J. Syst. Evol. Microbiol.">
        <title>The Global Catalogue of Microorganisms (GCM) 10K type strain sequencing project: providing services to taxonomists for standard genome sequencing and annotation.</title>
        <authorList>
            <consortium name="The Broad Institute Genomics Platform"/>
            <consortium name="The Broad Institute Genome Sequencing Center for Infectious Disease"/>
            <person name="Wu L."/>
            <person name="Ma J."/>
        </authorList>
    </citation>
    <scope>NUCLEOTIDE SEQUENCE [LARGE SCALE GENOMIC DNA]</scope>
    <source>
        <strain evidence="3">KCTC 12848</strain>
    </source>
</reference>
<feature type="compositionally biased region" description="Basic and acidic residues" evidence="1">
    <location>
        <begin position="114"/>
        <end position="124"/>
    </location>
</feature>
<evidence type="ECO:0000313" key="3">
    <source>
        <dbReference type="Proteomes" id="UP001595833"/>
    </source>
</evidence>
<dbReference type="EMBL" id="JBHSJB010000021">
    <property type="protein sequence ID" value="MFC5056457.1"/>
    <property type="molecule type" value="Genomic_DNA"/>
</dbReference>
<keyword evidence="3" id="KW-1185">Reference proteome</keyword>
<name>A0ABV9Y469_9PSEU</name>
<feature type="region of interest" description="Disordered" evidence="1">
    <location>
        <begin position="104"/>
        <end position="124"/>
    </location>
</feature>